<feature type="compositionally biased region" description="Basic and acidic residues" evidence="1">
    <location>
        <begin position="35"/>
        <end position="46"/>
    </location>
</feature>
<dbReference type="OrthoDB" id="3539922at2759"/>
<evidence type="ECO:0000313" key="3">
    <source>
        <dbReference type="Proteomes" id="UP000811619"/>
    </source>
</evidence>
<feature type="compositionally biased region" description="Basic and acidic residues" evidence="1">
    <location>
        <begin position="197"/>
        <end position="228"/>
    </location>
</feature>
<dbReference type="AlphaFoldDB" id="A0A8K0NGU3"/>
<protein>
    <submittedName>
        <fullName evidence="2">Uncharacterized protein</fullName>
    </submittedName>
</protein>
<evidence type="ECO:0000313" key="2">
    <source>
        <dbReference type="EMBL" id="KAG5919919.1"/>
    </source>
</evidence>
<comment type="caution">
    <text evidence="2">The sequence shown here is derived from an EMBL/GenBank/DDBJ whole genome shotgun (WGS) entry which is preliminary data.</text>
</comment>
<feature type="region of interest" description="Disordered" evidence="1">
    <location>
        <begin position="1"/>
        <end position="261"/>
    </location>
</feature>
<accession>A0A8K0NGU3</accession>
<proteinExistence type="predicted"/>
<organism evidence="2 3">
    <name type="scientific">Claviceps africana</name>
    <dbReference type="NCBI Taxonomy" id="83212"/>
    <lineage>
        <taxon>Eukaryota</taxon>
        <taxon>Fungi</taxon>
        <taxon>Dikarya</taxon>
        <taxon>Ascomycota</taxon>
        <taxon>Pezizomycotina</taxon>
        <taxon>Sordariomycetes</taxon>
        <taxon>Hypocreomycetidae</taxon>
        <taxon>Hypocreales</taxon>
        <taxon>Clavicipitaceae</taxon>
        <taxon>Claviceps</taxon>
    </lineage>
</organism>
<feature type="compositionally biased region" description="Basic and acidic residues" evidence="1">
    <location>
        <begin position="134"/>
        <end position="153"/>
    </location>
</feature>
<name>A0A8K0NGU3_9HYPO</name>
<keyword evidence="3" id="KW-1185">Reference proteome</keyword>
<feature type="compositionally biased region" description="Basic and acidic residues" evidence="1">
    <location>
        <begin position="116"/>
        <end position="125"/>
    </location>
</feature>
<dbReference type="Proteomes" id="UP000811619">
    <property type="component" value="Unassembled WGS sequence"/>
</dbReference>
<evidence type="ECO:0000256" key="1">
    <source>
        <dbReference type="SAM" id="MobiDB-lite"/>
    </source>
</evidence>
<feature type="compositionally biased region" description="Low complexity" evidence="1">
    <location>
        <begin position="250"/>
        <end position="261"/>
    </location>
</feature>
<sequence length="326" mass="36823">MAQRPPRRSHRDDFDDYYAPSPHDRYYGASPPQRHKSEGRSRRRSPDMAPQADAYASRRAYSRREPPEPLAMSTPAGGGRARSPPPYYASGSPFREPRRDRQFDESRRDPRRPHHARDGFRDYDHGGYQPLPNEKSRRLHRDDLVHRPRRDEAVSPVGYGRHRPRDWDEAGYRPRRSRPSSPEPRPRARTYISSPFRGEDEMPHRRARSHDRTKTREVFSPRGRDHDMPTPPSRPSHARRKSAPAPPPGSASASASAAKAALKQWWQNPNVQAGARTALSAGAQAVMQSRNDPSPWLGAKGAKVATAALGAALMDGFGGKKQPPRR</sequence>
<dbReference type="EMBL" id="SRPY01000641">
    <property type="protein sequence ID" value="KAG5919919.1"/>
    <property type="molecule type" value="Genomic_DNA"/>
</dbReference>
<feature type="compositionally biased region" description="Basic and acidic residues" evidence="1">
    <location>
        <begin position="95"/>
        <end position="108"/>
    </location>
</feature>
<reference evidence="2" key="1">
    <citation type="journal article" date="2020" name="bioRxiv">
        <title>Whole genome comparisons of ergot fungi reveals the divergence and evolution of species within the genus Claviceps are the result of varying mechanisms driving genome evolution and host range expansion.</title>
        <authorList>
            <person name="Wyka S.A."/>
            <person name="Mondo S.J."/>
            <person name="Liu M."/>
            <person name="Dettman J."/>
            <person name="Nalam V."/>
            <person name="Broders K.D."/>
        </authorList>
    </citation>
    <scope>NUCLEOTIDE SEQUENCE</scope>
    <source>
        <strain evidence="2">CCC 489</strain>
    </source>
</reference>
<gene>
    <name evidence="2" type="ORF">E4U42_006386</name>
</gene>